<dbReference type="SUPFAM" id="SSF56317">
    <property type="entry name" value="Carbon-nitrogen hydrolase"/>
    <property type="match status" value="1"/>
</dbReference>
<dbReference type="AlphaFoldDB" id="A0A095A005"/>
<keyword evidence="3 9" id="KW-1003">Cell membrane</keyword>
<feature type="transmembrane region" description="Helical" evidence="9">
    <location>
        <begin position="208"/>
        <end position="229"/>
    </location>
</feature>
<feature type="transmembrane region" description="Helical" evidence="9">
    <location>
        <begin position="109"/>
        <end position="132"/>
    </location>
</feature>
<gene>
    <name evidence="9" type="primary">lnt</name>
    <name evidence="11" type="ORF">DJ66_0998</name>
</gene>
<reference evidence="11 12" key="1">
    <citation type="journal article" date="2015" name="Phytopathology">
        <title>Genomes of Candidatus Liberibacter solanacearum haplotype A from New Zealand and the USA suggest significant genome plasticity in the species.</title>
        <authorList>
            <person name="Thompson S.M."/>
            <person name="Johnson C.P."/>
            <person name="Lu A.Y."/>
            <person name="Frampton R.A."/>
            <person name="Sullivan K.L."/>
            <person name="Fiers M.W."/>
            <person name="Crowhurst R.N."/>
            <person name="Pitman A.R."/>
            <person name="Scott I."/>
            <person name="Gudmestad N.C."/>
            <person name="Smith G.R."/>
        </authorList>
    </citation>
    <scope>NUCLEOTIDE SEQUENCE [LARGE SCALE GENOMIC DNA]</scope>
    <source>
        <strain evidence="11 12">LsoNZ1</strain>
    </source>
</reference>
<feature type="transmembrane region" description="Helical" evidence="9">
    <location>
        <begin position="12"/>
        <end position="30"/>
    </location>
</feature>
<evidence type="ECO:0000256" key="4">
    <source>
        <dbReference type="ARBA" id="ARBA00022679"/>
    </source>
</evidence>
<dbReference type="GO" id="GO:0005886">
    <property type="term" value="C:plasma membrane"/>
    <property type="evidence" value="ECO:0007669"/>
    <property type="project" value="UniProtKB-SubCell"/>
</dbReference>
<dbReference type="Pfam" id="PF00795">
    <property type="entry name" value="CN_hydrolase"/>
    <property type="match status" value="1"/>
</dbReference>
<feature type="transmembrane region" description="Helical" evidence="9">
    <location>
        <begin position="502"/>
        <end position="520"/>
    </location>
</feature>
<feature type="transmembrane region" description="Helical" evidence="9">
    <location>
        <begin position="178"/>
        <end position="201"/>
    </location>
</feature>
<proteinExistence type="inferred from homology"/>
<comment type="caution">
    <text evidence="11">The sequence shown here is derived from an EMBL/GenBank/DDBJ whole genome shotgun (WGS) entry which is preliminary data.</text>
</comment>
<keyword evidence="7 9" id="KW-0472">Membrane</keyword>
<dbReference type="InterPro" id="IPR003010">
    <property type="entry name" value="C-N_Hydrolase"/>
</dbReference>
<feature type="transmembrane region" description="Helical" evidence="9">
    <location>
        <begin position="36"/>
        <end position="54"/>
    </location>
</feature>
<keyword evidence="8 9" id="KW-0012">Acyltransferase</keyword>
<keyword evidence="5 9" id="KW-0812">Transmembrane</keyword>
<evidence type="ECO:0000256" key="9">
    <source>
        <dbReference type="HAMAP-Rule" id="MF_01148"/>
    </source>
</evidence>
<dbReference type="GO" id="GO:0016410">
    <property type="term" value="F:N-acyltransferase activity"/>
    <property type="evidence" value="ECO:0007669"/>
    <property type="project" value="UniProtKB-UniRule"/>
</dbReference>
<dbReference type="GO" id="GO:0042158">
    <property type="term" value="P:lipoprotein biosynthetic process"/>
    <property type="evidence" value="ECO:0007669"/>
    <property type="project" value="UniProtKB-UniRule"/>
</dbReference>
<protein>
    <recommendedName>
        <fullName evidence="9">Apolipoprotein N-acyltransferase</fullName>
        <shortName evidence="9">ALP N-acyltransferase</shortName>
        <ecNumber evidence="9">2.3.1.269</ecNumber>
    </recommendedName>
</protein>
<dbReference type="NCBIfam" id="TIGR00546">
    <property type="entry name" value="lnt"/>
    <property type="match status" value="1"/>
</dbReference>
<dbReference type="InterPro" id="IPR004563">
    <property type="entry name" value="Apolipo_AcylTrfase"/>
</dbReference>
<dbReference type="PATRIC" id="fig|556287.9.peg.1019"/>
<dbReference type="InterPro" id="IPR036526">
    <property type="entry name" value="C-N_Hydrolase_sf"/>
</dbReference>
<evidence type="ECO:0000256" key="8">
    <source>
        <dbReference type="ARBA" id="ARBA00023315"/>
    </source>
</evidence>
<keyword evidence="11" id="KW-0449">Lipoprotein</keyword>
<keyword evidence="12" id="KW-1185">Reference proteome</keyword>
<evidence type="ECO:0000256" key="6">
    <source>
        <dbReference type="ARBA" id="ARBA00022989"/>
    </source>
</evidence>
<dbReference type="InterPro" id="IPR045378">
    <property type="entry name" value="LNT_N"/>
</dbReference>
<dbReference type="EC" id="2.3.1.269" evidence="9"/>
<dbReference type="PANTHER" id="PTHR38686">
    <property type="entry name" value="APOLIPOPROTEIN N-ACYLTRANSFERASE"/>
    <property type="match status" value="1"/>
</dbReference>
<organism evidence="11 12">
    <name type="scientific">Candidatus Liberibacter solanacearum</name>
    <dbReference type="NCBI Taxonomy" id="556287"/>
    <lineage>
        <taxon>Bacteria</taxon>
        <taxon>Pseudomonadati</taxon>
        <taxon>Pseudomonadota</taxon>
        <taxon>Alphaproteobacteria</taxon>
        <taxon>Hyphomicrobiales</taxon>
        <taxon>Rhizobiaceae</taxon>
        <taxon>Liberibacter</taxon>
    </lineage>
</organism>
<dbReference type="EMBL" id="JMTK01000002">
    <property type="protein sequence ID" value="KJZ82254.1"/>
    <property type="molecule type" value="Genomic_DNA"/>
</dbReference>
<evidence type="ECO:0000313" key="11">
    <source>
        <dbReference type="EMBL" id="KJZ82254.1"/>
    </source>
</evidence>
<feature type="transmembrane region" description="Helical" evidence="9">
    <location>
        <begin position="66"/>
        <end position="89"/>
    </location>
</feature>
<dbReference type="Proteomes" id="UP000033731">
    <property type="component" value="Unassembled WGS sequence"/>
</dbReference>
<dbReference type="Gene3D" id="3.60.110.10">
    <property type="entry name" value="Carbon-nitrogen hydrolase"/>
    <property type="match status" value="1"/>
</dbReference>
<keyword evidence="4 9" id="KW-0808">Transferase</keyword>
<comment type="subcellular location">
    <subcellularLocation>
        <location evidence="1 9">Cell membrane</location>
        <topology evidence="1 9">Multi-pass membrane protein</topology>
    </subcellularLocation>
</comment>
<evidence type="ECO:0000256" key="1">
    <source>
        <dbReference type="ARBA" id="ARBA00004651"/>
    </source>
</evidence>
<evidence type="ECO:0000313" key="12">
    <source>
        <dbReference type="Proteomes" id="UP000033731"/>
    </source>
</evidence>
<dbReference type="PANTHER" id="PTHR38686:SF1">
    <property type="entry name" value="APOLIPOPROTEIN N-ACYLTRANSFERASE"/>
    <property type="match status" value="1"/>
</dbReference>
<evidence type="ECO:0000256" key="7">
    <source>
        <dbReference type="ARBA" id="ARBA00023136"/>
    </source>
</evidence>
<keyword evidence="6 9" id="KW-1133">Transmembrane helix</keyword>
<dbReference type="HAMAP" id="MF_01148">
    <property type="entry name" value="Lnt"/>
    <property type="match status" value="1"/>
</dbReference>
<sequence>MDNIAGKVMLSAGIRRYFLAILAGIIGSFSMPTGDFLIAAFVSFTLLVWLLDGISSIRGRTVSINGVGSSFLVGWLFGVGYFLTGFWWIRAGIIELTSTFLPFLGGVLFFVSFPIFLAIFYGIATSIASLLWSEGMGRICIFACAFGLCEWLRSFLGTSTWNAIGYAAMPIPIMMQSVHWIGLFGMNALSVFCFASPALFGTRRDVKIGMTISSVLLVLHIAYGVWIIAEDSKPSLHFSPKWPVVRIVQPGVNPILKESDENILGRYLSLTALPVSAGEAEPSVIIWAGLAPPFSIVNQPKILKRIASTLKEKQILIFGSIWKDLSVREDCFYRLVYVIDSKGSILTSSNATHLFPFAEYLPYRNIFKKLHFDFSLFLKDYVVSQSSSVLVLSEKLRFYPLIFSDVFFRQDINKNVESANAILNIIDDSWFMNNKRGFDQSFRYAQIQAVEIGLPLIRVANNGISAFLDKRGRIISSLQVGRSASIDMYFQPKVQNKFHYEIQMIIFWIVELILLMLAIIA</sequence>
<dbReference type="PROSITE" id="PS50263">
    <property type="entry name" value="CN_HYDROLASE"/>
    <property type="match status" value="1"/>
</dbReference>
<dbReference type="RefSeq" id="WP_034442087.1">
    <property type="nucleotide sequence ID" value="NZ_JMTK01000002.1"/>
</dbReference>
<comment type="pathway">
    <text evidence="9">Protein modification; lipoprotein biosynthesis (N-acyl transfer).</text>
</comment>
<feature type="domain" description="CN hydrolase" evidence="10">
    <location>
        <begin position="243"/>
        <end position="504"/>
    </location>
</feature>
<comment type="function">
    <text evidence="9">Catalyzes the phospholipid dependent N-acylation of the N-terminal cysteine of apolipoprotein, the last step in lipoprotein maturation.</text>
</comment>
<accession>A0A095A005</accession>
<dbReference type="UniPathway" id="UPA00666"/>
<name>A0A095A005_9HYPH</name>
<dbReference type="Pfam" id="PF20154">
    <property type="entry name" value="LNT_N"/>
    <property type="match status" value="1"/>
</dbReference>
<evidence type="ECO:0000256" key="5">
    <source>
        <dbReference type="ARBA" id="ARBA00022692"/>
    </source>
</evidence>
<comment type="similarity">
    <text evidence="2 9">Belongs to the CN hydrolase family. Apolipoprotein N-acyltransferase subfamily.</text>
</comment>
<comment type="catalytic activity">
    <reaction evidence="9">
        <text>N-terminal S-1,2-diacyl-sn-glyceryl-L-cysteinyl-[lipoprotein] + a glycerophospholipid = N-acyl-S-1,2-diacyl-sn-glyceryl-L-cysteinyl-[lipoprotein] + a 2-acyl-sn-glycero-3-phospholipid + H(+)</text>
        <dbReference type="Rhea" id="RHEA:48228"/>
        <dbReference type="Rhea" id="RHEA-COMP:14681"/>
        <dbReference type="Rhea" id="RHEA-COMP:14684"/>
        <dbReference type="ChEBI" id="CHEBI:15378"/>
        <dbReference type="ChEBI" id="CHEBI:136912"/>
        <dbReference type="ChEBI" id="CHEBI:140656"/>
        <dbReference type="ChEBI" id="CHEBI:140657"/>
        <dbReference type="ChEBI" id="CHEBI:140660"/>
        <dbReference type="EC" id="2.3.1.269"/>
    </reaction>
</comment>
<evidence type="ECO:0000256" key="3">
    <source>
        <dbReference type="ARBA" id="ARBA00022475"/>
    </source>
</evidence>
<evidence type="ECO:0000259" key="10">
    <source>
        <dbReference type="PROSITE" id="PS50263"/>
    </source>
</evidence>
<evidence type="ECO:0000256" key="2">
    <source>
        <dbReference type="ARBA" id="ARBA00010065"/>
    </source>
</evidence>